<feature type="compositionally biased region" description="Polar residues" evidence="1">
    <location>
        <begin position="17"/>
        <end position="31"/>
    </location>
</feature>
<feature type="region of interest" description="Disordered" evidence="1">
    <location>
        <begin position="1"/>
        <end position="31"/>
    </location>
</feature>
<proteinExistence type="predicted"/>
<name>A0A2Z6ZZG0_9LAMI</name>
<sequence>MHENKATTESREPKDLNSCSTNESDQLNNSGHGVCEYMGATHSSKHTTPDAEHSSTCCCPTHEMWELPTPFIVANRSQQGDEVYGSYPLVLKTSILEKSDAYANRLQKGDVFANLSKLDASFQKLYQTKHLSKRSPALPLSLQSELSKTDPDLPKRRRTESTVASTQITRYSNLKC</sequence>
<dbReference type="EMBL" id="KV020383">
    <property type="protein sequence ID" value="KZV14569.1"/>
    <property type="molecule type" value="Genomic_DNA"/>
</dbReference>
<dbReference type="AlphaFoldDB" id="A0A2Z6ZZG0"/>
<accession>A0A2Z6ZZG0</accession>
<evidence type="ECO:0000313" key="2">
    <source>
        <dbReference type="EMBL" id="KZV14569.1"/>
    </source>
</evidence>
<feature type="region of interest" description="Disordered" evidence="1">
    <location>
        <begin position="143"/>
        <end position="164"/>
    </location>
</feature>
<dbReference type="Proteomes" id="UP000250235">
    <property type="component" value="Unassembled WGS sequence"/>
</dbReference>
<evidence type="ECO:0000313" key="3">
    <source>
        <dbReference type="Proteomes" id="UP000250235"/>
    </source>
</evidence>
<protein>
    <submittedName>
        <fullName evidence="2">Uncharacterized protein</fullName>
    </submittedName>
</protein>
<gene>
    <name evidence="2" type="ORF">F511_42449</name>
</gene>
<reference evidence="2 3" key="1">
    <citation type="journal article" date="2015" name="Proc. Natl. Acad. Sci. U.S.A.">
        <title>The resurrection genome of Boea hygrometrica: A blueprint for survival of dehydration.</title>
        <authorList>
            <person name="Xiao L."/>
            <person name="Yang G."/>
            <person name="Zhang L."/>
            <person name="Yang X."/>
            <person name="Zhao S."/>
            <person name="Ji Z."/>
            <person name="Zhou Q."/>
            <person name="Hu M."/>
            <person name="Wang Y."/>
            <person name="Chen M."/>
            <person name="Xu Y."/>
            <person name="Jin H."/>
            <person name="Xiao X."/>
            <person name="Hu G."/>
            <person name="Bao F."/>
            <person name="Hu Y."/>
            <person name="Wan P."/>
            <person name="Li L."/>
            <person name="Deng X."/>
            <person name="Kuang T."/>
            <person name="Xiang C."/>
            <person name="Zhu J.K."/>
            <person name="Oliver M.J."/>
            <person name="He Y."/>
        </authorList>
    </citation>
    <scope>NUCLEOTIDE SEQUENCE [LARGE SCALE GENOMIC DNA]</scope>
    <source>
        <strain evidence="3">cv. XS01</strain>
    </source>
</reference>
<organism evidence="2 3">
    <name type="scientific">Dorcoceras hygrometricum</name>
    <dbReference type="NCBI Taxonomy" id="472368"/>
    <lineage>
        <taxon>Eukaryota</taxon>
        <taxon>Viridiplantae</taxon>
        <taxon>Streptophyta</taxon>
        <taxon>Embryophyta</taxon>
        <taxon>Tracheophyta</taxon>
        <taxon>Spermatophyta</taxon>
        <taxon>Magnoliopsida</taxon>
        <taxon>eudicotyledons</taxon>
        <taxon>Gunneridae</taxon>
        <taxon>Pentapetalae</taxon>
        <taxon>asterids</taxon>
        <taxon>lamiids</taxon>
        <taxon>Lamiales</taxon>
        <taxon>Gesneriaceae</taxon>
        <taxon>Didymocarpoideae</taxon>
        <taxon>Trichosporeae</taxon>
        <taxon>Loxocarpinae</taxon>
        <taxon>Dorcoceras</taxon>
    </lineage>
</organism>
<keyword evidence="3" id="KW-1185">Reference proteome</keyword>
<feature type="compositionally biased region" description="Basic and acidic residues" evidence="1">
    <location>
        <begin position="1"/>
        <end position="15"/>
    </location>
</feature>
<evidence type="ECO:0000256" key="1">
    <source>
        <dbReference type="SAM" id="MobiDB-lite"/>
    </source>
</evidence>